<dbReference type="GO" id="GO:0003677">
    <property type="term" value="F:DNA binding"/>
    <property type="evidence" value="ECO:0007669"/>
    <property type="project" value="InterPro"/>
</dbReference>
<dbReference type="Proteomes" id="UP000007347">
    <property type="component" value="Chromosome"/>
</dbReference>
<dbReference type="EMBL" id="FO203503">
    <property type="protein sequence ID" value="CCK79435.1"/>
    <property type="molecule type" value="Genomic_DNA"/>
</dbReference>
<dbReference type="SUPFAM" id="SSF47413">
    <property type="entry name" value="lambda repressor-like DNA-binding domains"/>
    <property type="match status" value="1"/>
</dbReference>
<dbReference type="KEGG" id="dto:TOL2_C12720"/>
<organism evidence="2 3">
    <name type="scientific">Desulfobacula toluolica (strain DSM 7467 / Tol2)</name>
    <dbReference type="NCBI Taxonomy" id="651182"/>
    <lineage>
        <taxon>Bacteria</taxon>
        <taxon>Pseudomonadati</taxon>
        <taxon>Thermodesulfobacteriota</taxon>
        <taxon>Desulfobacteria</taxon>
        <taxon>Desulfobacterales</taxon>
        <taxon>Desulfobacteraceae</taxon>
        <taxon>Desulfobacula</taxon>
    </lineage>
</organism>
<dbReference type="Pfam" id="PF13744">
    <property type="entry name" value="HTH_37"/>
    <property type="match status" value="1"/>
</dbReference>
<dbReference type="STRING" id="651182.TOL2_C12720"/>
<dbReference type="InterPro" id="IPR039554">
    <property type="entry name" value="HigA2-like_HTH"/>
</dbReference>
<proteinExistence type="predicted"/>
<keyword evidence="3" id="KW-1185">Reference proteome</keyword>
<evidence type="ECO:0000313" key="2">
    <source>
        <dbReference type="EMBL" id="CCK79435.1"/>
    </source>
</evidence>
<name>K0NER9_DESTT</name>
<sequence>MSNIIQVTESNGNVFKDIGFSREQSNKLATKSYLMMQIESLIKKKGMTHDQASKLMGVSRPCVSDVMRGRIDKFTIGALVDMLTKAGLRI</sequence>
<reference evidence="2 3" key="1">
    <citation type="journal article" date="2013" name="Environ. Microbiol.">
        <title>Complete genome, catabolic sub-proteomes and key-metabolites of Desulfobacula toluolica Tol2, a marine, aromatic compound-degrading, sulfate-reducing bacterium.</title>
        <authorList>
            <person name="Wohlbrand L."/>
            <person name="Jacob J.H."/>
            <person name="Kube M."/>
            <person name="Mussmann M."/>
            <person name="Jarling R."/>
            <person name="Beck A."/>
            <person name="Amann R."/>
            <person name="Wilkes H."/>
            <person name="Reinhardt R."/>
            <person name="Rabus R."/>
        </authorList>
    </citation>
    <scope>NUCLEOTIDE SEQUENCE [LARGE SCALE GENOMIC DNA]</scope>
    <source>
        <strain evidence="3">DSM 7467 / Tol2</strain>
    </source>
</reference>
<dbReference type="HOGENOM" id="CLU_163934_2_0_7"/>
<protein>
    <recommendedName>
        <fullName evidence="1">HigA2-like helix-turn-helix domain-containing protein</fullName>
    </recommendedName>
</protein>
<feature type="domain" description="HigA2-like helix-turn-helix" evidence="1">
    <location>
        <begin position="14"/>
        <end position="90"/>
    </location>
</feature>
<gene>
    <name evidence="2" type="ordered locus">TOL2_C12720</name>
</gene>
<dbReference type="AlphaFoldDB" id="K0NER9"/>
<dbReference type="Gene3D" id="1.10.260.40">
    <property type="entry name" value="lambda repressor-like DNA-binding domains"/>
    <property type="match status" value="1"/>
</dbReference>
<dbReference type="RefSeq" id="WP_014956782.1">
    <property type="nucleotide sequence ID" value="NC_018645.1"/>
</dbReference>
<accession>K0NER9</accession>
<dbReference type="InterPro" id="IPR010982">
    <property type="entry name" value="Lambda_DNA-bd_dom_sf"/>
</dbReference>
<evidence type="ECO:0000313" key="3">
    <source>
        <dbReference type="Proteomes" id="UP000007347"/>
    </source>
</evidence>
<evidence type="ECO:0000259" key="1">
    <source>
        <dbReference type="Pfam" id="PF13744"/>
    </source>
</evidence>